<keyword evidence="3" id="KW-1185">Reference proteome</keyword>
<feature type="transmembrane region" description="Helical" evidence="1">
    <location>
        <begin position="104"/>
        <end position="127"/>
    </location>
</feature>
<evidence type="ECO:0000256" key="1">
    <source>
        <dbReference type="SAM" id="Phobius"/>
    </source>
</evidence>
<comment type="caution">
    <text evidence="2">The sequence shown here is derived from an EMBL/GenBank/DDBJ whole genome shotgun (WGS) entry which is preliminary data.</text>
</comment>
<feature type="transmembrane region" description="Helical" evidence="1">
    <location>
        <begin position="57"/>
        <end position="83"/>
    </location>
</feature>
<keyword evidence="1" id="KW-1133">Transmembrane helix</keyword>
<dbReference type="RefSeq" id="WP_063141329.1">
    <property type="nucleotide sequence ID" value="NZ_CBDDTQ010000003.1"/>
</dbReference>
<accession>A0A9Q3ZBN1</accession>
<reference evidence="2" key="1">
    <citation type="submission" date="2022-01" db="EMBL/GenBank/DDBJ databases">
        <authorList>
            <person name="Karlyshev A.V."/>
            <person name="Jaspars M."/>
        </authorList>
    </citation>
    <scope>NUCLEOTIDE SEQUENCE</scope>
    <source>
        <strain evidence="2">AGSA3-2</strain>
    </source>
</reference>
<evidence type="ECO:0000313" key="2">
    <source>
        <dbReference type="EMBL" id="MCE7507420.1"/>
    </source>
</evidence>
<feature type="transmembrane region" description="Helical" evidence="1">
    <location>
        <begin position="16"/>
        <end position="37"/>
    </location>
</feature>
<organism evidence="2 3">
    <name type="scientific">Alloalcanivorax xenomutans</name>
    <dbReference type="NCBI Taxonomy" id="1094342"/>
    <lineage>
        <taxon>Bacteria</taxon>
        <taxon>Pseudomonadati</taxon>
        <taxon>Pseudomonadota</taxon>
        <taxon>Gammaproteobacteria</taxon>
        <taxon>Oceanospirillales</taxon>
        <taxon>Alcanivoracaceae</taxon>
        <taxon>Alloalcanivorax</taxon>
    </lineage>
</organism>
<dbReference type="InterPro" id="IPR018723">
    <property type="entry name" value="DUF2254_membrane"/>
</dbReference>
<keyword evidence="1" id="KW-0812">Transmembrane</keyword>
<evidence type="ECO:0000313" key="3">
    <source>
        <dbReference type="Proteomes" id="UP001107961"/>
    </source>
</evidence>
<gene>
    <name evidence="2" type="ORF">LZG35_02140</name>
</gene>
<dbReference type="AlphaFoldDB" id="A0A9Q3ZBN1"/>
<dbReference type="KEGG" id="axe:P40_21680"/>
<proteinExistence type="predicted"/>
<sequence length="417" mass="45819">MFSKWQWLLVQFSRALWVRATAFAILAVATSLLAIIGQRWLPPDIPVSIGAEAVDTILNVLASSMLAVTTFSLSVMVSAYSAATTNVTPRATRLLMQDTTTQNVLATFIGSFLFSLVGLVALSTGAYGEGGRVILFLVTLVVIVIIVVTILRWIEHLSRLGRVGETTDRVEQATCAAIIQRAANPALGGKPFSPDQPIPDQALPVYPTLVGYIQHVDVEALAQWAEQNDAEIYLTALPGGFVHPARPVAWLIGATDDDASSVREHFTVDDERSFDQDPRFGLVVLSEIASRALSPAVNDPGTAIDVIGRAVRVLHHWHTQRGEADDTVRWPRIRVPLLDEREFFDDLFNPIARDGAALLEVQIRLQKAFEVLASYGGSFRASARLHARLALARAEQALALERDRAELRELARWMEQD</sequence>
<feature type="transmembrane region" description="Helical" evidence="1">
    <location>
        <begin position="133"/>
        <end position="154"/>
    </location>
</feature>
<protein>
    <submittedName>
        <fullName evidence="2">DUF2254 domain-containing protein</fullName>
    </submittedName>
</protein>
<name>A0A9Q3ZBN1_9GAMM</name>
<dbReference type="EMBL" id="JAJVKT010000002">
    <property type="protein sequence ID" value="MCE7507420.1"/>
    <property type="molecule type" value="Genomic_DNA"/>
</dbReference>
<dbReference type="Pfam" id="PF10011">
    <property type="entry name" value="DUF2254"/>
    <property type="match status" value="1"/>
</dbReference>
<dbReference type="Proteomes" id="UP001107961">
    <property type="component" value="Unassembled WGS sequence"/>
</dbReference>
<keyword evidence="1" id="KW-0472">Membrane</keyword>